<dbReference type="FunFam" id="3.40.1170.10:FF:000010">
    <property type="entry name" value="DNA mismatch repair protein Msh1"/>
    <property type="match status" value="1"/>
</dbReference>
<dbReference type="InterPro" id="IPR007860">
    <property type="entry name" value="DNA_mmatch_repair_MutS_con_dom"/>
</dbReference>
<evidence type="ECO:0000256" key="2">
    <source>
        <dbReference type="ARBA" id="ARBA00022741"/>
    </source>
</evidence>
<protein>
    <recommendedName>
        <fullName evidence="7">DNA mismatch repair proteins mutS family domain-containing protein</fullName>
    </recommendedName>
</protein>
<comment type="caution">
    <text evidence="8">The sequence shown here is derived from an EMBL/GenBank/DDBJ whole genome shotgun (WGS) entry which is preliminary data.</text>
</comment>
<dbReference type="SUPFAM" id="SSF52540">
    <property type="entry name" value="P-loop containing nucleoside triphosphate hydrolases"/>
    <property type="match status" value="1"/>
</dbReference>
<dbReference type="GO" id="GO:0140664">
    <property type="term" value="F:ATP-dependent DNA damage sensor activity"/>
    <property type="evidence" value="ECO:0007669"/>
    <property type="project" value="InterPro"/>
</dbReference>
<dbReference type="PANTHER" id="PTHR11361">
    <property type="entry name" value="DNA MISMATCH REPAIR PROTEIN MUTS FAMILY MEMBER"/>
    <property type="match status" value="1"/>
</dbReference>
<dbReference type="Gene3D" id="3.40.1170.10">
    <property type="entry name" value="DNA repair protein MutS, domain I"/>
    <property type="match status" value="1"/>
</dbReference>
<dbReference type="GO" id="GO:0005524">
    <property type="term" value="F:ATP binding"/>
    <property type="evidence" value="ECO:0007669"/>
    <property type="project" value="UniProtKB-KW"/>
</dbReference>
<dbReference type="InterPro" id="IPR016151">
    <property type="entry name" value="DNA_mismatch_repair_MutS_N"/>
</dbReference>
<dbReference type="FunFam" id="3.40.50.300:FF:001238">
    <property type="entry name" value="DNA mismatch repair protein"/>
    <property type="match status" value="1"/>
</dbReference>
<keyword evidence="3" id="KW-0227">DNA damage</keyword>
<dbReference type="GO" id="GO:0005634">
    <property type="term" value="C:nucleus"/>
    <property type="evidence" value="ECO:0007669"/>
    <property type="project" value="TreeGrafter"/>
</dbReference>
<evidence type="ECO:0000313" key="9">
    <source>
        <dbReference type="Proteomes" id="UP000578531"/>
    </source>
</evidence>
<reference evidence="8 9" key="1">
    <citation type="journal article" date="2020" name="Genomics">
        <title>Complete, high-quality genomes from long-read metagenomic sequencing of two wolf lichen thalli reveals enigmatic genome architecture.</title>
        <authorList>
            <person name="McKenzie S.K."/>
            <person name="Walston R.F."/>
            <person name="Allen J.L."/>
        </authorList>
    </citation>
    <scope>NUCLEOTIDE SEQUENCE [LARGE SCALE GENOMIC DNA]</scope>
    <source>
        <strain evidence="8">WasteWater2</strain>
    </source>
</reference>
<dbReference type="GO" id="GO:0043504">
    <property type="term" value="P:mitochondrial DNA repair"/>
    <property type="evidence" value="ECO:0007669"/>
    <property type="project" value="TreeGrafter"/>
</dbReference>
<dbReference type="GeneID" id="59283558"/>
<dbReference type="Gene3D" id="1.10.1420.10">
    <property type="match status" value="3"/>
</dbReference>
<keyword evidence="9" id="KW-1185">Reference proteome</keyword>
<feature type="domain" description="DNA mismatch repair proteins mutS family" evidence="7">
    <location>
        <begin position="881"/>
        <end position="897"/>
    </location>
</feature>
<dbReference type="Pfam" id="PF01624">
    <property type="entry name" value="MutS_I"/>
    <property type="match status" value="1"/>
</dbReference>
<keyword evidence="4" id="KW-0067">ATP-binding</keyword>
<evidence type="ECO:0000256" key="1">
    <source>
        <dbReference type="ARBA" id="ARBA00006271"/>
    </source>
</evidence>
<name>A0A8H6G473_9LECA</name>
<dbReference type="SMART" id="SM00533">
    <property type="entry name" value="MUTSd"/>
    <property type="match status" value="1"/>
</dbReference>
<dbReference type="SMART" id="SM00534">
    <property type="entry name" value="MUTSac"/>
    <property type="match status" value="1"/>
</dbReference>
<dbReference type="InterPro" id="IPR027417">
    <property type="entry name" value="P-loop_NTPase"/>
</dbReference>
<dbReference type="GO" id="GO:0006298">
    <property type="term" value="P:mismatch repair"/>
    <property type="evidence" value="ECO:0007669"/>
    <property type="project" value="InterPro"/>
</dbReference>
<dbReference type="InterPro" id="IPR036678">
    <property type="entry name" value="MutS_con_dom_sf"/>
</dbReference>
<dbReference type="Proteomes" id="UP000578531">
    <property type="component" value="Unassembled WGS sequence"/>
</dbReference>
<keyword evidence="6" id="KW-0234">DNA repair</keyword>
<proteinExistence type="inferred from homology"/>
<dbReference type="InterPro" id="IPR000432">
    <property type="entry name" value="DNA_mismatch_repair_MutS_C"/>
</dbReference>
<dbReference type="InterPro" id="IPR007695">
    <property type="entry name" value="DNA_mismatch_repair_MutS-lik_N"/>
</dbReference>
<evidence type="ECO:0000256" key="6">
    <source>
        <dbReference type="ARBA" id="ARBA00023204"/>
    </source>
</evidence>
<evidence type="ECO:0000259" key="7">
    <source>
        <dbReference type="PROSITE" id="PS00486"/>
    </source>
</evidence>
<evidence type="ECO:0000313" key="8">
    <source>
        <dbReference type="EMBL" id="KAF6240273.1"/>
    </source>
</evidence>
<comment type="similarity">
    <text evidence="1">Belongs to the DNA mismatch repair MutS family.</text>
</comment>
<dbReference type="OrthoDB" id="2534523at2759"/>
<organism evidence="8 9">
    <name type="scientific">Letharia columbiana</name>
    <dbReference type="NCBI Taxonomy" id="112416"/>
    <lineage>
        <taxon>Eukaryota</taxon>
        <taxon>Fungi</taxon>
        <taxon>Dikarya</taxon>
        <taxon>Ascomycota</taxon>
        <taxon>Pezizomycotina</taxon>
        <taxon>Lecanoromycetes</taxon>
        <taxon>OSLEUM clade</taxon>
        <taxon>Lecanoromycetidae</taxon>
        <taxon>Lecanorales</taxon>
        <taxon>Lecanorineae</taxon>
        <taxon>Parmeliaceae</taxon>
        <taxon>Letharia</taxon>
    </lineage>
</organism>
<dbReference type="SUPFAM" id="SSF55271">
    <property type="entry name" value="DNA repair protein MutS, domain I"/>
    <property type="match status" value="1"/>
</dbReference>
<dbReference type="Gene3D" id="3.30.420.110">
    <property type="entry name" value="MutS, connector domain"/>
    <property type="match status" value="1"/>
</dbReference>
<dbReference type="InterPro" id="IPR007696">
    <property type="entry name" value="DNA_mismatch_repair_MutS_core"/>
</dbReference>
<gene>
    <name evidence="8" type="ORF">HO173_001884</name>
</gene>
<keyword evidence="5" id="KW-0238">DNA-binding</keyword>
<dbReference type="GO" id="GO:0030983">
    <property type="term" value="F:mismatched DNA binding"/>
    <property type="evidence" value="ECO:0007669"/>
    <property type="project" value="InterPro"/>
</dbReference>
<accession>A0A8H6G473</accession>
<dbReference type="Pfam" id="PF05192">
    <property type="entry name" value="MutS_III"/>
    <property type="match status" value="1"/>
</dbReference>
<dbReference type="SUPFAM" id="SSF48334">
    <property type="entry name" value="DNA repair protein MutS, domain III"/>
    <property type="match status" value="1"/>
</dbReference>
<dbReference type="InterPro" id="IPR045076">
    <property type="entry name" value="MutS"/>
</dbReference>
<dbReference type="EMBL" id="JACCJC010000004">
    <property type="protein sequence ID" value="KAF6240273.1"/>
    <property type="molecule type" value="Genomic_DNA"/>
</dbReference>
<keyword evidence="2" id="KW-0547">Nucleotide-binding</keyword>
<dbReference type="AlphaFoldDB" id="A0A8H6G473"/>
<evidence type="ECO:0000256" key="5">
    <source>
        <dbReference type="ARBA" id="ARBA00023125"/>
    </source>
</evidence>
<dbReference type="RefSeq" id="XP_037169542.1">
    <property type="nucleotide sequence ID" value="XM_037303820.1"/>
</dbReference>
<dbReference type="PROSITE" id="PS00486">
    <property type="entry name" value="DNA_MISMATCH_REPAIR_2"/>
    <property type="match status" value="1"/>
</dbReference>
<dbReference type="Pfam" id="PF05188">
    <property type="entry name" value="MutS_II"/>
    <property type="match status" value="1"/>
</dbReference>
<evidence type="ECO:0000256" key="3">
    <source>
        <dbReference type="ARBA" id="ARBA00022763"/>
    </source>
</evidence>
<dbReference type="Gene3D" id="3.40.50.300">
    <property type="entry name" value="P-loop containing nucleotide triphosphate hydrolases"/>
    <property type="match status" value="1"/>
</dbReference>
<dbReference type="InterPro" id="IPR036187">
    <property type="entry name" value="DNA_mismatch_repair_MutS_sf"/>
</dbReference>
<dbReference type="GO" id="GO:0005739">
    <property type="term" value="C:mitochondrion"/>
    <property type="evidence" value="ECO:0007669"/>
    <property type="project" value="TreeGrafter"/>
</dbReference>
<dbReference type="PANTHER" id="PTHR11361:SF34">
    <property type="entry name" value="DNA MISMATCH REPAIR PROTEIN MSH1, MITOCHONDRIAL"/>
    <property type="match status" value="1"/>
</dbReference>
<sequence length="1187" mass="130835">MRNVAFFATRKRLLWKDLIRCPFRLAGTPPNAYPFYHGSNWEIAPKIQCRGAKSRATISLNDLPQNTFAAKHSISETEDVGPAYPTVVQQAWDNMRKFDKCVLLTRVGGFYELYFEHAEKYGPLLNIKVAQKKTAAGSVPMAGFPFYQLDRFLKILVQDLNEYVAISEEFANDASGTVKSGGLLFDRKVTRTITPGTLIDEKFMDPYENNFLLALHLIGPGESPYPSEIEKIPAELAQGSVPPSLISTSIGLAWLDLSTGAFSTQITTIGSLASAAARIGPREIVLDDDLGDGMKQSIMGILEQQRHLVTYHSASTQALSMSSWTPMLETEVPTELQPTFTNEEVAAGSLLLAYVKDKLQGSGIKLQPPIRRQDGETMSIDKNSMRALEILETSKGGVGGGKGSLLHTVRRTVTKSGTRLLRNWIASPSMSLQVINARLDIVALFLRDRALGEDVTSLLRRSYDSERLVQKFSLGRGDADDLISLLRTIEATSGIASLLETRNTFSEAHSETDSPDRKYRQSLQNLSRRLWLEEPKALAARIAYAIDEDGLTESHRIEETENADIVLMAQEVLQKEGSPEDQAAMTRLSRSKIKQRPSADQEGEEVDTWILRKNASPMLGSLHEALDGLRQNKAFLTSRLRGDLDAPSLTLKCTPGQGHYCHVKGTKDIAASLKKYVAARNVKTTKSTRSFHQSEWSSLGSKIDQAKLRIKAEEQRVFQLLREQVVVNLVKLRRNAAVLDELDIGCSFATLAKEQGFVRPILNSGLDHKIVGGRHPTVKLGLEEQGRAFVSNDCSIGVKERIWLITGPNMAGKSTFLRQNALISVLAQVGSFVPAEYAEIGLVDQIFTRVGSADDLFRDQSTFMVEMMETAAILNQATAQSFVIMDEIGRGTTPEDGIAVGFACLHHLYYKNLCRTLFATHFHALADMTKDFEHLACYCTDVVERPGGSFSFVHRLRKGVNRSSHALKVARLAGIPEAAIETARTVLKSFDKQSGGLQKVFDNHTLMDDFSFSQMTPSVVKNSTLYVNGGRETFIDVKANGSSSEQFGNGTGLQTGTAPAVLSRGALFYGSANDSNIYLWGGTTSYSNTSFPGYEAPTPQEYSLWLFDISTQGSDQYDLTLGSANRPSYGSFTNAEELGLGFYFNGELDSGCEIQTQIYGNGVEHLIGGMIVVDLVNQTARICRRRQ</sequence>
<evidence type="ECO:0000256" key="4">
    <source>
        <dbReference type="ARBA" id="ARBA00022840"/>
    </source>
</evidence>
<dbReference type="SUPFAM" id="SSF53150">
    <property type="entry name" value="DNA repair protein MutS, domain II"/>
    <property type="match status" value="1"/>
</dbReference>
<dbReference type="Pfam" id="PF00488">
    <property type="entry name" value="MutS_V"/>
    <property type="match status" value="1"/>
</dbReference>